<dbReference type="AlphaFoldDB" id="A0A4Z1I9A5"/>
<sequence length="96" mass="11411">MLSKQTKVPKYTDIPSIPEIQSQKRPRPMESKVVWLGRNLWPQAQKTKGVRRGTEMERIRLFDIMRFWLELPVTQPDSMLLLAKLPNVYLLQRFES</sequence>
<comment type="caution">
    <text evidence="2">The sequence shown here is derived from an EMBL/GenBank/DDBJ whole genome shotgun (WGS) entry which is preliminary data.</text>
</comment>
<dbReference type="EMBL" id="PQXM01001304">
    <property type="protein sequence ID" value="TGO58171.1"/>
    <property type="molecule type" value="Genomic_DNA"/>
</dbReference>
<organism evidence="2 3">
    <name type="scientific">Botrytis elliptica</name>
    <dbReference type="NCBI Taxonomy" id="278938"/>
    <lineage>
        <taxon>Eukaryota</taxon>
        <taxon>Fungi</taxon>
        <taxon>Dikarya</taxon>
        <taxon>Ascomycota</taxon>
        <taxon>Pezizomycotina</taxon>
        <taxon>Leotiomycetes</taxon>
        <taxon>Helotiales</taxon>
        <taxon>Sclerotiniaceae</taxon>
        <taxon>Botrytis</taxon>
    </lineage>
</organism>
<reference evidence="2 3" key="1">
    <citation type="submission" date="2017-12" db="EMBL/GenBank/DDBJ databases">
        <title>Comparative genomics of Botrytis spp.</title>
        <authorList>
            <person name="Valero-Jimenez C.A."/>
            <person name="Tapia P."/>
            <person name="Veloso J."/>
            <person name="Silva-Moreno E."/>
            <person name="Staats M."/>
            <person name="Valdes J.H."/>
            <person name="Van Kan J.A.L."/>
        </authorList>
    </citation>
    <scope>NUCLEOTIDE SEQUENCE [LARGE SCALE GENOMIC DNA]</scope>
    <source>
        <strain evidence="2 3">Be9601</strain>
    </source>
</reference>
<gene>
    <name evidence="2" type="ORF">BELL_1306g00010</name>
</gene>
<evidence type="ECO:0000313" key="2">
    <source>
        <dbReference type="EMBL" id="TGO58171.1"/>
    </source>
</evidence>
<keyword evidence="3" id="KW-1185">Reference proteome</keyword>
<evidence type="ECO:0000313" key="3">
    <source>
        <dbReference type="Proteomes" id="UP000297229"/>
    </source>
</evidence>
<evidence type="ECO:0000256" key="1">
    <source>
        <dbReference type="SAM" id="MobiDB-lite"/>
    </source>
</evidence>
<accession>A0A4Z1I9A5</accession>
<protein>
    <submittedName>
        <fullName evidence="2">Uncharacterized protein</fullName>
    </submittedName>
</protein>
<proteinExistence type="predicted"/>
<feature type="region of interest" description="Disordered" evidence="1">
    <location>
        <begin position="1"/>
        <end position="28"/>
    </location>
</feature>
<dbReference type="Proteomes" id="UP000297229">
    <property type="component" value="Unassembled WGS sequence"/>
</dbReference>
<name>A0A4Z1I9A5_9HELO</name>